<reference evidence="2 3" key="1">
    <citation type="submission" date="2012-02" db="EMBL/GenBank/DDBJ databases">
        <title>Complete genome sequence of Actinoplanes missouriensis 431 (= NBRC 102363).</title>
        <authorList>
            <person name="Ohnishi Y."/>
            <person name="Ishikawa J."/>
            <person name="Sekine M."/>
            <person name="Hosoyama A."/>
            <person name="Harada T."/>
            <person name="Narita H."/>
            <person name="Hata T."/>
            <person name="Konno Y."/>
            <person name="Tutikane K."/>
            <person name="Fujita N."/>
            <person name="Horinouchi S."/>
            <person name="Hayakawa M."/>
        </authorList>
    </citation>
    <scope>NUCLEOTIDE SEQUENCE [LARGE SCALE GENOMIC DNA]</scope>
    <source>
        <strain evidence="3">ATCC 14538 / DSM 43046 / CBS 188.64 / JCM 3121 / NBRC 102363 / NCIMB 12654 / NRRL B-3342 / UNCC 431</strain>
    </source>
</reference>
<dbReference type="EMBL" id="AP012319">
    <property type="protein sequence ID" value="BAL85582.1"/>
    <property type="molecule type" value="Genomic_DNA"/>
</dbReference>
<keyword evidence="1" id="KW-0732">Signal</keyword>
<organism evidence="2 3">
    <name type="scientific">Actinoplanes missouriensis (strain ATCC 14538 / DSM 43046 / CBS 188.64 / JCM 3121 / NBRC 102363 / NCIMB 12654 / NRRL B-3342 / UNCC 431)</name>
    <dbReference type="NCBI Taxonomy" id="512565"/>
    <lineage>
        <taxon>Bacteria</taxon>
        <taxon>Bacillati</taxon>
        <taxon>Actinomycetota</taxon>
        <taxon>Actinomycetes</taxon>
        <taxon>Micromonosporales</taxon>
        <taxon>Micromonosporaceae</taxon>
        <taxon>Actinoplanes</taxon>
    </lineage>
</organism>
<feature type="chain" id="PRO_5003627425" description="PKD domain-containing protein" evidence="1">
    <location>
        <begin position="25"/>
        <end position="201"/>
    </location>
</feature>
<proteinExistence type="predicted"/>
<dbReference type="STRING" id="512565.AMIS_3620"/>
<dbReference type="PATRIC" id="fig|512565.3.peg.367"/>
<feature type="signal peptide" evidence="1">
    <location>
        <begin position="1"/>
        <end position="24"/>
    </location>
</feature>
<accession>I0GXU5</accession>
<evidence type="ECO:0000313" key="3">
    <source>
        <dbReference type="Proteomes" id="UP000007882"/>
    </source>
</evidence>
<dbReference type="Proteomes" id="UP000007882">
    <property type="component" value="Chromosome"/>
</dbReference>
<evidence type="ECO:0000313" key="2">
    <source>
        <dbReference type="EMBL" id="BAL85582.1"/>
    </source>
</evidence>
<sequence>MLRTAIFAVLSGSLTLSAASPAPAAEVTVGAGAAFTSATGTVLHGTATITADGLPDDATGVVLIWGGREISRATAKPWALTWDTRKTFGYAVSGDYRLKLVVTDRAGHTTAHHEWFRVDNAGPEIDATGFPARIGHGQAELAVRVRDASRTARIEWRVDGELRGTGERYHADLGPGPVRVTVEAWDRVGNVTSLTRDLRPD</sequence>
<dbReference type="Gene3D" id="2.60.40.10">
    <property type="entry name" value="Immunoglobulins"/>
    <property type="match status" value="1"/>
</dbReference>
<gene>
    <name evidence="2" type="ordered locus">AMIS_3620</name>
</gene>
<evidence type="ECO:0000256" key="1">
    <source>
        <dbReference type="SAM" id="SignalP"/>
    </source>
</evidence>
<dbReference type="GO" id="GO:0005975">
    <property type="term" value="P:carbohydrate metabolic process"/>
    <property type="evidence" value="ECO:0007669"/>
    <property type="project" value="UniProtKB-ARBA"/>
</dbReference>
<dbReference type="HOGENOM" id="CLU_1358053_0_0_11"/>
<dbReference type="InterPro" id="IPR013783">
    <property type="entry name" value="Ig-like_fold"/>
</dbReference>
<protein>
    <recommendedName>
        <fullName evidence="4">PKD domain-containing protein</fullName>
    </recommendedName>
</protein>
<dbReference type="AlphaFoldDB" id="I0GXU5"/>
<dbReference type="KEGG" id="ams:AMIS_3620"/>
<evidence type="ECO:0008006" key="4">
    <source>
        <dbReference type="Google" id="ProtNLM"/>
    </source>
</evidence>
<keyword evidence="3" id="KW-1185">Reference proteome</keyword>
<name>I0GXU5_ACTM4</name>